<accession>A0A223S3G0</accession>
<dbReference type="Proteomes" id="UP000215005">
    <property type="component" value="Chromosome"/>
</dbReference>
<dbReference type="GO" id="GO:0003677">
    <property type="term" value="F:DNA binding"/>
    <property type="evidence" value="ECO:0007669"/>
    <property type="project" value="InterPro"/>
</dbReference>
<dbReference type="Pfam" id="PF19054">
    <property type="entry name" value="DUF5753"/>
    <property type="match status" value="1"/>
</dbReference>
<organism evidence="2 3">
    <name type="scientific">Nocardiopsis gilva YIM 90087</name>
    <dbReference type="NCBI Taxonomy" id="1235441"/>
    <lineage>
        <taxon>Bacteria</taxon>
        <taxon>Bacillati</taxon>
        <taxon>Actinomycetota</taxon>
        <taxon>Actinomycetes</taxon>
        <taxon>Streptosporangiales</taxon>
        <taxon>Nocardiopsidaceae</taxon>
        <taxon>Nocardiopsis</taxon>
    </lineage>
</organism>
<dbReference type="Pfam" id="PF13560">
    <property type="entry name" value="HTH_31"/>
    <property type="match status" value="1"/>
</dbReference>
<sequence>MTDLSRQTVRHRRVSAELKRMREASGKNAYEVADAMRWNRTKVHRLERGEWKRLKEADVRRLADFYGVADRRRVDALVAMARQASTRGWWARYSDVLGPGSYTSLEAGASELRFYSGMLVPGLLQTSSYAEAIFRGADITDDAEITRRLEARRARQEILGRSDSPSIHAIIDQAALNKVIGRPSAMAEQLLHLVEVGKRGKAKVQVLPDTAGSHPALTGQFAILSFPSEDEEPVVFIDSAHNGLFLEEPDEIASYTLIFDRLRELVLSAEDSYELIASLVNRLVE</sequence>
<dbReference type="SUPFAM" id="SSF47413">
    <property type="entry name" value="lambda repressor-like DNA-binding domains"/>
    <property type="match status" value="1"/>
</dbReference>
<dbReference type="InterPro" id="IPR010982">
    <property type="entry name" value="Lambda_DNA-bd_dom_sf"/>
</dbReference>
<protein>
    <submittedName>
        <fullName evidence="2">XRE family transcriptional regulator</fullName>
    </submittedName>
</protein>
<evidence type="ECO:0000313" key="3">
    <source>
        <dbReference type="Proteomes" id="UP000215005"/>
    </source>
</evidence>
<dbReference type="SMART" id="SM00530">
    <property type="entry name" value="HTH_XRE"/>
    <property type="match status" value="1"/>
</dbReference>
<keyword evidence="3" id="KW-1185">Reference proteome</keyword>
<dbReference type="KEGG" id="ngv:CDO52_06910"/>
<proteinExistence type="predicted"/>
<gene>
    <name evidence="2" type="ORF">CDO52_06910</name>
</gene>
<reference evidence="2 3" key="1">
    <citation type="submission" date="2017-08" db="EMBL/GenBank/DDBJ databases">
        <title>The complete genome sequence of Nocardiopsis gilva YIM 90087.</title>
        <authorList>
            <person name="Yin M."/>
            <person name="Tang S."/>
        </authorList>
    </citation>
    <scope>NUCLEOTIDE SEQUENCE [LARGE SCALE GENOMIC DNA]</scope>
    <source>
        <strain evidence="2 3">YIM 90087</strain>
    </source>
</reference>
<evidence type="ECO:0000259" key="1">
    <source>
        <dbReference type="SMART" id="SM00530"/>
    </source>
</evidence>
<dbReference type="OrthoDB" id="5177725at2"/>
<dbReference type="InterPro" id="IPR043917">
    <property type="entry name" value="DUF5753"/>
</dbReference>
<dbReference type="AlphaFoldDB" id="A0A223S3G0"/>
<feature type="domain" description="HTH cro/C1-type" evidence="1">
    <location>
        <begin position="17"/>
        <end position="73"/>
    </location>
</feature>
<dbReference type="Gene3D" id="1.10.260.40">
    <property type="entry name" value="lambda repressor-like DNA-binding domains"/>
    <property type="match status" value="1"/>
</dbReference>
<dbReference type="CDD" id="cd00093">
    <property type="entry name" value="HTH_XRE"/>
    <property type="match status" value="1"/>
</dbReference>
<evidence type="ECO:0000313" key="2">
    <source>
        <dbReference type="EMBL" id="ASU82549.1"/>
    </source>
</evidence>
<dbReference type="EMBL" id="CP022753">
    <property type="protein sequence ID" value="ASU82549.1"/>
    <property type="molecule type" value="Genomic_DNA"/>
</dbReference>
<dbReference type="InterPro" id="IPR001387">
    <property type="entry name" value="Cro/C1-type_HTH"/>
</dbReference>
<name>A0A223S3G0_9ACTN</name>
<dbReference type="RefSeq" id="WP_017619852.1">
    <property type="nucleotide sequence ID" value="NZ_ANBG01000270.1"/>
</dbReference>